<dbReference type="EMBL" id="SRZB01000083">
    <property type="protein sequence ID" value="TGX96153.1"/>
    <property type="molecule type" value="Genomic_DNA"/>
</dbReference>
<proteinExistence type="predicted"/>
<evidence type="ECO:0000313" key="2">
    <source>
        <dbReference type="Proteomes" id="UP000307720"/>
    </source>
</evidence>
<accession>A0AC61QUU0</accession>
<evidence type="ECO:0000313" key="1">
    <source>
        <dbReference type="EMBL" id="TGX96153.1"/>
    </source>
</evidence>
<name>A0AC61QUU0_9FIRM</name>
<sequence length="320" mass="37077">MTRIWLNHWFSTAYNIINLIKNEEMDFYIIVSNENENAVYKSVCDEWYVEPVLDDEAYIQFCLDFCKDHKVDVFMPRRGMVAISRAKGKFLDIGVKVMVEDYEVMQVLNDKALAYEELQKEKIGYIPEYFIVSNVKDFSEAYEKLIKTYDKVCFKFVMDEGGKSYRLIDNSRKGYSALSKKQNSRMTYDDVIKALSEKESFSPIMIMPYLPDDEVSVDCLKTSTGIIMIPRIKNATRIEKIVYDEKIIDMCQAIYNKFDLQCPCNIQFKYLNNIPYFLEVNTRMSGGIQMSCLASGVNIPNIAVVLCQDLVQNKMRGSAS</sequence>
<comment type="caution">
    <text evidence="1">The sequence shown here is derived from an EMBL/GenBank/DDBJ whole genome shotgun (WGS) entry which is preliminary data.</text>
</comment>
<protein>
    <submittedName>
        <fullName evidence="1">Uncharacterized protein</fullName>
    </submittedName>
</protein>
<reference evidence="1" key="1">
    <citation type="submission" date="2019-04" db="EMBL/GenBank/DDBJ databases">
        <title>Microbes associate with the intestines of laboratory mice.</title>
        <authorList>
            <person name="Navarre W."/>
            <person name="Wong E."/>
            <person name="Huang K."/>
            <person name="Tropini C."/>
            <person name="Ng K."/>
            <person name="Yu B."/>
        </authorList>
    </citation>
    <scope>NUCLEOTIDE SEQUENCE</scope>
    <source>
        <strain evidence="1">NM72_1-8</strain>
    </source>
</reference>
<gene>
    <name evidence="1" type="ORF">E5357_17180</name>
</gene>
<organism evidence="1 2">
    <name type="scientific">Hominisplanchenecus murintestinalis</name>
    <dbReference type="NCBI Taxonomy" id="2941517"/>
    <lineage>
        <taxon>Bacteria</taxon>
        <taxon>Bacillati</taxon>
        <taxon>Bacillota</taxon>
        <taxon>Clostridia</taxon>
        <taxon>Lachnospirales</taxon>
        <taxon>Lachnospiraceae</taxon>
        <taxon>Hominisplanchenecus</taxon>
    </lineage>
</organism>
<dbReference type="Proteomes" id="UP000307720">
    <property type="component" value="Unassembled WGS sequence"/>
</dbReference>
<keyword evidence="2" id="KW-1185">Reference proteome</keyword>